<feature type="compositionally biased region" description="Polar residues" evidence="3">
    <location>
        <begin position="83"/>
        <end position="100"/>
    </location>
</feature>
<evidence type="ECO:0000256" key="3">
    <source>
        <dbReference type="SAM" id="MobiDB-lite"/>
    </source>
</evidence>
<dbReference type="EMBL" id="CAJEWN010000017">
    <property type="protein sequence ID" value="CAD2135733.1"/>
    <property type="molecule type" value="Genomic_DNA"/>
</dbReference>
<protein>
    <recommendedName>
        <fullName evidence="2">ubiquitinyl hydrolase 1</fullName>
        <ecNumber evidence="2">3.4.19.12</ecNumber>
    </recommendedName>
</protein>
<evidence type="ECO:0000313" key="6">
    <source>
        <dbReference type="Proteomes" id="UP000580250"/>
    </source>
</evidence>
<gene>
    <name evidence="5" type="ORF">MENT_LOCUS4823</name>
</gene>
<dbReference type="PROSITE" id="PS50235">
    <property type="entry name" value="USP_3"/>
    <property type="match status" value="1"/>
</dbReference>
<evidence type="ECO:0000256" key="1">
    <source>
        <dbReference type="ARBA" id="ARBA00000707"/>
    </source>
</evidence>
<feature type="compositionally biased region" description="Polar residues" evidence="3">
    <location>
        <begin position="65"/>
        <end position="76"/>
    </location>
</feature>
<dbReference type="InterPro" id="IPR038765">
    <property type="entry name" value="Papain-like_cys_pep_sf"/>
</dbReference>
<dbReference type="GO" id="GO:0016579">
    <property type="term" value="P:protein deubiquitination"/>
    <property type="evidence" value="ECO:0007669"/>
    <property type="project" value="InterPro"/>
</dbReference>
<reference evidence="5 6" key="1">
    <citation type="submission" date="2020-08" db="EMBL/GenBank/DDBJ databases">
        <authorList>
            <person name="Koutsovoulos G."/>
            <person name="Danchin GJ E."/>
        </authorList>
    </citation>
    <scope>NUCLEOTIDE SEQUENCE [LARGE SCALE GENOMIC DNA]</scope>
</reference>
<dbReference type="InterPro" id="IPR028889">
    <property type="entry name" value="USP"/>
</dbReference>
<sequence length="453" mass="51471">MVSANNTNEHRSATPPKGSHKNSECSKGSRFQTHSSEYKPNQFADSKREKNQQKPHSVDGKLPDTVTTRSSEQINSGMDFDKNSNFNHKNPQKAGNSCNGPKSKLCRPDQNTSGNNQVVSTNYPDNEYEHITTHSSEQNICEKEFVPKPIGIPCLKGLKNHGNTCYFNALMQSLAGCDRLAEFLLCKDFDDDNRENGIFDLFLNTIRCMWFNDNRVDEGCSLTIYSIANDNPAFCVGYQHDTHECIIWLLNKLNREILDFNLDGNFGKGSSFDPHIKIIKNNEVSTLLKLFQGQFRHEIKCTTSTCNFVDTSTEPFLSVSLSVPLPRKYTVKFICMNPRKIIRFHFDISESGITVKDIMEAIEKTMKIKPINMVACKIEPNGQSYLVPDNVVLESYSQLNDFTILGIPGEIHKQYEQQLVIAIVNYVLMEKFLESHICLFCLEILLMISYVLI</sequence>
<comment type="caution">
    <text evidence="5">The sequence shown here is derived from an EMBL/GenBank/DDBJ whole genome shotgun (WGS) entry which is preliminary data.</text>
</comment>
<dbReference type="PROSITE" id="PS00972">
    <property type="entry name" value="USP_1"/>
    <property type="match status" value="1"/>
</dbReference>
<feature type="domain" description="USP" evidence="4">
    <location>
        <begin position="156"/>
        <end position="453"/>
    </location>
</feature>
<feature type="region of interest" description="Disordered" evidence="3">
    <location>
        <begin position="1"/>
        <end position="118"/>
    </location>
</feature>
<dbReference type="InterPro" id="IPR018200">
    <property type="entry name" value="USP_CS"/>
</dbReference>
<evidence type="ECO:0000256" key="2">
    <source>
        <dbReference type="ARBA" id="ARBA00012759"/>
    </source>
</evidence>
<dbReference type="SUPFAM" id="SSF54001">
    <property type="entry name" value="Cysteine proteinases"/>
    <property type="match status" value="1"/>
</dbReference>
<feature type="compositionally biased region" description="Polar residues" evidence="3">
    <location>
        <begin position="25"/>
        <end position="39"/>
    </location>
</feature>
<evidence type="ECO:0000259" key="4">
    <source>
        <dbReference type="PROSITE" id="PS50235"/>
    </source>
</evidence>
<dbReference type="PANTHER" id="PTHR21646">
    <property type="entry name" value="UBIQUITIN CARBOXYL-TERMINAL HYDROLASE"/>
    <property type="match status" value="1"/>
</dbReference>
<proteinExistence type="predicted"/>
<dbReference type="GO" id="GO:0004843">
    <property type="term" value="F:cysteine-type deubiquitinase activity"/>
    <property type="evidence" value="ECO:0007669"/>
    <property type="project" value="UniProtKB-EC"/>
</dbReference>
<dbReference type="Proteomes" id="UP000580250">
    <property type="component" value="Unassembled WGS sequence"/>
</dbReference>
<dbReference type="Pfam" id="PF00443">
    <property type="entry name" value="UCH"/>
    <property type="match status" value="1"/>
</dbReference>
<name>A0A6V7TYE3_MELEN</name>
<dbReference type="Gene3D" id="3.90.70.10">
    <property type="entry name" value="Cysteine proteinases"/>
    <property type="match status" value="1"/>
</dbReference>
<dbReference type="EC" id="3.4.19.12" evidence="2"/>
<accession>A0A6V7TYE3</accession>
<comment type="catalytic activity">
    <reaction evidence="1">
        <text>Thiol-dependent hydrolysis of ester, thioester, amide, peptide and isopeptide bonds formed by the C-terminal Gly of ubiquitin (a 76-residue protein attached to proteins as an intracellular targeting signal).</text>
        <dbReference type="EC" id="3.4.19.12"/>
    </reaction>
</comment>
<dbReference type="InterPro" id="IPR001394">
    <property type="entry name" value="Peptidase_C19_UCH"/>
</dbReference>
<feature type="compositionally biased region" description="Basic and acidic residues" evidence="3">
    <location>
        <begin position="45"/>
        <end position="62"/>
    </location>
</feature>
<organism evidence="5 6">
    <name type="scientific">Meloidogyne enterolobii</name>
    <name type="common">Root-knot nematode worm</name>
    <name type="synonym">Meloidogyne mayaguensis</name>
    <dbReference type="NCBI Taxonomy" id="390850"/>
    <lineage>
        <taxon>Eukaryota</taxon>
        <taxon>Metazoa</taxon>
        <taxon>Ecdysozoa</taxon>
        <taxon>Nematoda</taxon>
        <taxon>Chromadorea</taxon>
        <taxon>Rhabditida</taxon>
        <taxon>Tylenchina</taxon>
        <taxon>Tylenchomorpha</taxon>
        <taxon>Tylenchoidea</taxon>
        <taxon>Meloidogynidae</taxon>
        <taxon>Meloidogyninae</taxon>
        <taxon>Meloidogyne</taxon>
    </lineage>
</organism>
<feature type="compositionally biased region" description="Polar residues" evidence="3">
    <location>
        <begin position="109"/>
        <end position="118"/>
    </location>
</feature>
<dbReference type="AlphaFoldDB" id="A0A6V7TYE3"/>
<dbReference type="OrthoDB" id="2248014at2759"/>
<dbReference type="InterPro" id="IPR050185">
    <property type="entry name" value="Ub_carboxyl-term_hydrolase"/>
</dbReference>
<evidence type="ECO:0000313" key="5">
    <source>
        <dbReference type="EMBL" id="CAD2135733.1"/>
    </source>
</evidence>